<dbReference type="EMBL" id="MUIZ01000002">
    <property type="protein sequence ID" value="OUK04725.1"/>
    <property type="molecule type" value="Genomic_DNA"/>
</dbReference>
<dbReference type="RefSeq" id="WP_086582439.1">
    <property type="nucleotide sequence ID" value="NZ_MUIZ01000002.1"/>
</dbReference>
<comment type="caution">
    <text evidence="1">The sequence shown here is derived from an EMBL/GenBank/DDBJ whole genome shotgun (WGS) entry which is preliminary data.</text>
</comment>
<dbReference type="Proteomes" id="UP000194606">
    <property type="component" value="Unassembled WGS sequence"/>
</dbReference>
<dbReference type="AlphaFoldDB" id="A0A252CDW5"/>
<protein>
    <submittedName>
        <fullName evidence="1">Uncharacterized protein</fullName>
    </submittedName>
</protein>
<evidence type="ECO:0000313" key="1">
    <source>
        <dbReference type="EMBL" id="OUK04725.1"/>
    </source>
</evidence>
<name>A0A252CDW5_9LACT</name>
<organism evidence="1 2">
    <name type="scientific">Lactococcus petauri</name>
    <dbReference type="NCBI Taxonomy" id="1940789"/>
    <lineage>
        <taxon>Bacteria</taxon>
        <taxon>Bacillati</taxon>
        <taxon>Bacillota</taxon>
        <taxon>Bacilli</taxon>
        <taxon>Lactobacillales</taxon>
        <taxon>Streptococcaceae</taxon>
        <taxon>Lactococcus</taxon>
    </lineage>
</organism>
<gene>
    <name evidence="1" type="ORF">BZZ03_02870</name>
</gene>
<reference evidence="1 2" key="1">
    <citation type="submission" date="2017-02" db="EMBL/GenBank/DDBJ databases">
        <authorList>
            <person name="Peterson S.W."/>
        </authorList>
    </citation>
    <scope>NUCLEOTIDE SEQUENCE [LARGE SCALE GENOMIC DNA]</scope>
    <source>
        <strain evidence="1">159469</strain>
    </source>
</reference>
<sequence>MSKVGKIVVALVSGALLILLVLTAVIFTQNRESVKRLTAIEEKWKEQGQGGIGKYTFLVYYAPSPEEAEGMKANFETHPNTLRVFVEASSRMEAKQEAMNRQHIDEVQILHIVNPDGTSKDGWWPSLHNVN</sequence>
<proteinExistence type="predicted"/>
<evidence type="ECO:0000313" key="2">
    <source>
        <dbReference type="Proteomes" id="UP000194606"/>
    </source>
</evidence>
<accession>A0A252CDW5</accession>